<evidence type="ECO:0000256" key="1">
    <source>
        <dbReference type="SAM" id="MobiDB-lite"/>
    </source>
</evidence>
<feature type="region of interest" description="Disordered" evidence="1">
    <location>
        <begin position="1"/>
        <end position="63"/>
    </location>
</feature>
<gene>
    <name evidence="2" type="ORF">EKH83_20850</name>
</gene>
<sequence>MVVVNKMNVPENEKETNKEGQEWENPAAPEQASDPRDLEQLERQKKEAELRKSNLSDPEEENK</sequence>
<protein>
    <submittedName>
        <fullName evidence="2">Uncharacterized protein</fullName>
    </submittedName>
</protein>
<proteinExistence type="predicted"/>
<reference evidence="2 3" key="1">
    <citation type="submission" date="2018-12" db="EMBL/GenBank/DDBJ databases">
        <title>The Draft Genome Sequence of the Soil Bacterium Pedobacter tournemirensis R1.</title>
        <authorList>
            <person name="He J."/>
        </authorList>
    </citation>
    <scope>NUCLEOTIDE SEQUENCE [LARGE SCALE GENOMIC DNA]</scope>
    <source>
        <strain evidence="2 3">R1</strain>
    </source>
</reference>
<dbReference type="EMBL" id="RXOC01000021">
    <property type="protein sequence ID" value="RXF67053.1"/>
    <property type="molecule type" value="Genomic_DNA"/>
</dbReference>
<name>A0A4Q0M2V8_9SPHI</name>
<evidence type="ECO:0000313" key="2">
    <source>
        <dbReference type="EMBL" id="RXF67053.1"/>
    </source>
</evidence>
<feature type="compositionally biased region" description="Basic and acidic residues" evidence="1">
    <location>
        <begin position="11"/>
        <end position="21"/>
    </location>
</feature>
<evidence type="ECO:0000313" key="3">
    <source>
        <dbReference type="Proteomes" id="UP000290848"/>
    </source>
</evidence>
<dbReference type="Proteomes" id="UP000290848">
    <property type="component" value="Unassembled WGS sequence"/>
</dbReference>
<feature type="compositionally biased region" description="Basic and acidic residues" evidence="1">
    <location>
        <begin position="33"/>
        <end position="54"/>
    </location>
</feature>
<organism evidence="2 3">
    <name type="scientific">Arcticibacter tournemirensis</name>
    <dbReference type="NCBI Taxonomy" id="699437"/>
    <lineage>
        <taxon>Bacteria</taxon>
        <taxon>Pseudomonadati</taxon>
        <taxon>Bacteroidota</taxon>
        <taxon>Sphingobacteriia</taxon>
        <taxon>Sphingobacteriales</taxon>
        <taxon>Sphingobacteriaceae</taxon>
        <taxon>Arcticibacter</taxon>
    </lineage>
</organism>
<comment type="caution">
    <text evidence="2">The sequence shown here is derived from an EMBL/GenBank/DDBJ whole genome shotgun (WGS) entry which is preliminary data.</text>
</comment>
<dbReference type="AlphaFoldDB" id="A0A4Q0M2V8"/>
<accession>A0A4Q0M2V8</accession>